<dbReference type="GO" id="GO:0042626">
    <property type="term" value="F:ATPase-coupled transmembrane transporter activity"/>
    <property type="evidence" value="ECO:0007669"/>
    <property type="project" value="TreeGrafter"/>
</dbReference>
<dbReference type="GO" id="GO:0005524">
    <property type="term" value="F:ATP binding"/>
    <property type="evidence" value="ECO:0007669"/>
    <property type="project" value="UniProtKB-KW"/>
</dbReference>
<dbReference type="InterPro" id="IPR003593">
    <property type="entry name" value="AAA+_ATPase"/>
</dbReference>
<proteinExistence type="inferred from homology"/>
<dbReference type="InterPro" id="IPR027417">
    <property type="entry name" value="P-loop_NTPase"/>
</dbReference>
<comment type="similarity">
    <text evidence="1">Belongs to the ABC transporter superfamily.</text>
</comment>
<evidence type="ECO:0000259" key="5">
    <source>
        <dbReference type="PROSITE" id="PS50893"/>
    </source>
</evidence>
<dbReference type="InterPro" id="IPR015856">
    <property type="entry name" value="ABC_transpr_CbiO/EcfA_su"/>
</dbReference>
<dbReference type="PROSITE" id="PS00211">
    <property type="entry name" value="ABC_TRANSPORTER_1"/>
    <property type="match status" value="2"/>
</dbReference>
<evidence type="ECO:0000256" key="1">
    <source>
        <dbReference type="ARBA" id="ARBA00005417"/>
    </source>
</evidence>
<feature type="domain" description="ABC transporter" evidence="5">
    <location>
        <begin position="280"/>
        <end position="506"/>
    </location>
</feature>
<feature type="domain" description="ABC transporter" evidence="5">
    <location>
        <begin position="2"/>
        <end position="241"/>
    </location>
</feature>
<accession>A0A7S6WSP2</accession>
<organism evidence="6 7">
    <name type="scientific">Treponema pedis</name>
    <dbReference type="NCBI Taxonomy" id="409322"/>
    <lineage>
        <taxon>Bacteria</taxon>
        <taxon>Pseudomonadati</taxon>
        <taxon>Spirochaetota</taxon>
        <taxon>Spirochaetia</taxon>
        <taxon>Spirochaetales</taxon>
        <taxon>Treponemataceae</taxon>
        <taxon>Treponema</taxon>
    </lineage>
</organism>
<dbReference type="AlphaFoldDB" id="A0A7S6WSP2"/>
<dbReference type="CDD" id="cd03225">
    <property type="entry name" value="ABC_cobalt_CbiO_domain1"/>
    <property type="match status" value="1"/>
</dbReference>
<evidence type="ECO:0000256" key="4">
    <source>
        <dbReference type="ARBA" id="ARBA00022840"/>
    </source>
</evidence>
<dbReference type="Proteomes" id="UP000593915">
    <property type="component" value="Chromosome"/>
</dbReference>
<dbReference type="CDD" id="cd03226">
    <property type="entry name" value="ABC_cobalt_CbiO_domain2"/>
    <property type="match status" value="1"/>
</dbReference>
<keyword evidence="4 6" id="KW-0067">ATP-binding</keyword>
<dbReference type="PANTHER" id="PTHR43553">
    <property type="entry name" value="HEAVY METAL TRANSPORTER"/>
    <property type="match status" value="1"/>
</dbReference>
<dbReference type="Gene3D" id="3.40.50.300">
    <property type="entry name" value="P-loop containing nucleotide triphosphate hydrolases"/>
    <property type="match status" value="2"/>
</dbReference>
<dbReference type="InterPro" id="IPR017871">
    <property type="entry name" value="ABC_transporter-like_CS"/>
</dbReference>
<dbReference type="PANTHER" id="PTHR43553:SF24">
    <property type="entry name" value="ENERGY-COUPLING FACTOR TRANSPORTER ATP-BINDING PROTEIN ECFA1"/>
    <property type="match status" value="1"/>
</dbReference>
<dbReference type="GO" id="GO:0043190">
    <property type="term" value="C:ATP-binding cassette (ABC) transporter complex"/>
    <property type="evidence" value="ECO:0007669"/>
    <property type="project" value="TreeGrafter"/>
</dbReference>
<dbReference type="SMART" id="SM00382">
    <property type="entry name" value="AAA"/>
    <property type="match status" value="2"/>
</dbReference>
<dbReference type="InterPro" id="IPR050095">
    <property type="entry name" value="ECF_ABC_transporter_ATP-bd"/>
</dbReference>
<dbReference type="InterPro" id="IPR003439">
    <property type="entry name" value="ABC_transporter-like_ATP-bd"/>
</dbReference>
<dbReference type="Pfam" id="PF00005">
    <property type="entry name" value="ABC_tran"/>
    <property type="match status" value="2"/>
</dbReference>
<evidence type="ECO:0000256" key="2">
    <source>
        <dbReference type="ARBA" id="ARBA00022448"/>
    </source>
</evidence>
<evidence type="ECO:0000256" key="3">
    <source>
        <dbReference type="ARBA" id="ARBA00022741"/>
    </source>
</evidence>
<dbReference type="EMBL" id="CP061839">
    <property type="protein sequence ID" value="QOW62244.1"/>
    <property type="molecule type" value="Genomic_DNA"/>
</dbReference>
<sequence length="506" mass="55966">MLNIQNLSFKYTEAEKKTVSGISLAVKAGEVCVITGESGCGKSTLLRCINGLCSEFYSGEKTGSVFLNGTDTCTLRIADISKSAASVFQNPENQFFTLDVLSDMVFPCENFGIASSEIKKRLDNTVRFFSLDTLIGKRFKELSGGEKQKIAVASAVMMGTSVLLMDEPSANLDYRSIDLLKDTIGMLKKRKIAVVLAEHRLFYLKDLCNTLIVMADGSIKAVYDGTALSQFKNEALHRLGLRSISLFEESNEVLPHNTEEDTVRQTESGIPPQNGKEALFSVRNIFFAYKKEKPVLCNLNLNILSGDKIALIGKNGCGKTTLAKILCGLLKEKSGSVFFHGKKLGTKQRYAVVSCVMQNVDLQIFGSSVYEDLLWGNEMRFGIKEKIPTVLKQLNLFQTAESHPQTLSAGQKQRLIIASSYILNKPIHLFDEPTAGLDYKNMQNVCSIIDKCTDNGGAAVIITHDYEFIINTCNRAVLLKDGRITEDFPLNRTGIKKLTTVFTYHL</sequence>
<evidence type="ECO:0000313" key="7">
    <source>
        <dbReference type="Proteomes" id="UP000593915"/>
    </source>
</evidence>
<dbReference type="PROSITE" id="PS50893">
    <property type="entry name" value="ABC_TRANSPORTER_2"/>
    <property type="match status" value="2"/>
</dbReference>
<reference evidence="6 7" key="1">
    <citation type="submission" date="2020-09" db="EMBL/GenBank/DDBJ databases">
        <title>Characterization of Treponema spp. from bovine digital dermatitis in Korea.</title>
        <authorList>
            <person name="Espiritu H.M."/>
            <person name="Cho Y.I."/>
            <person name="Mamuad L."/>
        </authorList>
    </citation>
    <scope>NUCLEOTIDE SEQUENCE [LARGE SCALE GENOMIC DNA]</scope>
    <source>
        <strain evidence="6 7">KS1</strain>
    </source>
</reference>
<keyword evidence="3" id="KW-0547">Nucleotide-binding</keyword>
<name>A0A7S6WSP2_9SPIR</name>
<protein>
    <submittedName>
        <fullName evidence="6">Energy-coupling factor ABC transporter ATP-binding protein</fullName>
    </submittedName>
</protein>
<dbReference type="GO" id="GO:0016887">
    <property type="term" value="F:ATP hydrolysis activity"/>
    <property type="evidence" value="ECO:0007669"/>
    <property type="project" value="InterPro"/>
</dbReference>
<gene>
    <name evidence="6" type="ORF">IFE08_13375</name>
</gene>
<dbReference type="SUPFAM" id="SSF52540">
    <property type="entry name" value="P-loop containing nucleoside triphosphate hydrolases"/>
    <property type="match status" value="2"/>
</dbReference>
<keyword evidence="2" id="KW-0813">Transport</keyword>
<evidence type="ECO:0000313" key="6">
    <source>
        <dbReference type="EMBL" id="QOW62244.1"/>
    </source>
</evidence>